<accession>X0SEF2</accession>
<dbReference type="InterPro" id="IPR008928">
    <property type="entry name" value="6-hairpin_glycosidase_sf"/>
</dbReference>
<dbReference type="EMBL" id="BARS01004516">
    <property type="protein sequence ID" value="GAF79433.1"/>
    <property type="molecule type" value="Genomic_DNA"/>
</dbReference>
<dbReference type="AlphaFoldDB" id="X0SEF2"/>
<dbReference type="InterPro" id="IPR012341">
    <property type="entry name" value="6hp_glycosidase-like_sf"/>
</dbReference>
<reference evidence="1" key="1">
    <citation type="journal article" date="2014" name="Front. Microbiol.">
        <title>High frequency of phylogenetically diverse reductive dehalogenase-homologous genes in deep subseafloor sedimentary metagenomes.</title>
        <authorList>
            <person name="Kawai M."/>
            <person name="Futagami T."/>
            <person name="Toyoda A."/>
            <person name="Takaki Y."/>
            <person name="Nishi S."/>
            <person name="Hori S."/>
            <person name="Arai W."/>
            <person name="Tsubouchi T."/>
            <person name="Morono Y."/>
            <person name="Uchiyama I."/>
            <person name="Ito T."/>
            <person name="Fujiyama A."/>
            <person name="Inagaki F."/>
            <person name="Takami H."/>
        </authorList>
    </citation>
    <scope>NUCLEOTIDE SEQUENCE</scope>
    <source>
        <strain evidence="1">Expedition CK06-06</strain>
    </source>
</reference>
<evidence type="ECO:0000313" key="1">
    <source>
        <dbReference type="EMBL" id="GAF79433.1"/>
    </source>
</evidence>
<dbReference type="Gene3D" id="1.50.10.10">
    <property type="match status" value="1"/>
</dbReference>
<organism evidence="1">
    <name type="scientific">marine sediment metagenome</name>
    <dbReference type="NCBI Taxonomy" id="412755"/>
    <lineage>
        <taxon>unclassified sequences</taxon>
        <taxon>metagenomes</taxon>
        <taxon>ecological metagenomes</taxon>
    </lineage>
</organism>
<gene>
    <name evidence="1" type="ORF">S01H1_08828</name>
</gene>
<protein>
    <recommendedName>
        <fullName evidence="2">Alpha-L-rhamnosidase six-hairpin glycosidase domain-containing protein</fullName>
    </recommendedName>
</protein>
<proteinExistence type="predicted"/>
<feature type="non-terminal residue" evidence="1">
    <location>
        <position position="454"/>
    </location>
</feature>
<dbReference type="SUPFAM" id="SSF48208">
    <property type="entry name" value="Six-hairpin glycosidases"/>
    <property type="match status" value="1"/>
</dbReference>
<dbReference type="GO" id="GO:0005975">
    <property type="term" value="P:carbohydrate metabolic process"/>
    <property type="evidence" value="ECO:0007669"/>
    <property type="project" value="InterPro"/>
</dbReference>
<comment type="caution">
    <text evidence="1">The sequence shown here is derived from an EMBL/GenBank/DDBJ whole genome shotgun (WGS) entry which is preliminary data.</text>
</comment>
<evidence type="ECO:0008006" key="2">
    <source>
        <dbReference type="Google" id="ProtNLM"/>
    </source>
</evidence>
<name>X0SEF2_9ZZZZ</name>
<sequence>MIGRDNPDWEGAAYYTIRTDPPTPVRLKCGGGREAFKHGPSADWVLTESVAFKEARAEIDEGAAFLTSPHYKVIVGIRGSQPPTKESHANGAESVVFNFDEGQGRVMLAFSRDKERVVLLTGLDGANGRKAVAEYYAALLGGSQIDTPEQAMDDAFRAAVLCLEYCWYAPYGWIEGIHHWVSMFHMQHTPAAQWCGQADRSRDCIVSHGELAFPNGAIPHLLPGGRTARHFSGHNQFYFWEVAEYWKHTADRDTLEKLAPALDRALGLTFTENDPDRDLLLGWGLQIGNQEDFIATPYNGSVPTIEGINMMRARATVARALGDEETARSMDARIRQAKADLRSELWMNDLGRFMYYEDPAGNARLDGQYQTCIYPVIDDIVDPLDAWTSMRHLRDRLTGANGEVYLSNNFPDHLVEIFATWGMQAGAAQQPWGAWGLAAMGLRNETWRPLNAIS</sequence>